<protein>
    <submittedName>
        <fullName evidence="6">Aspartate carbamoyltransferase regulatory subunit</fullName>
    </submittedName>
</protein>
<dbReference type="RefSeq" id="WP_078712736.1">
    <property type="nucleotide sequence ID" value="NZ_FUWY01000008.1"/>
</dbReference>
<keyword evidence="2" id="KW-0862">Zinc</keyword>
<evidence type="ECO:0000256" key="2">
    <source>
        <dbReference type="ARBA" id="ARBA00022833"/>
    </source>
</evidence>
<dbReference type="PANTHER" id="PTHR35805:SF1">
    <property type="entry name" value="ASPARTATE CARBAMOYLTRANSFERASE REGULATORY CHAIN"/>
    <property type="match status" value="1"/>
</dbReference>
<evidence type="ECO:0000256" key="3">
    <source>
        <dbReference type="ARBA" id="ARBA00022975"/>
    </source>
</evidence>
<dbReference type="AlphaFoldDB" id="A0A1T4Q731"/>
<keyword evidence="7" id="KW-1185">Reference proteome</keyword>
<sequence length="138" mass="15726">MNIDSIKNGIVLDHITAGKAMEVYESLELAKLDCSVAMIMNVKSNKMGRKDILKIDDDFEVNLDVLGYIDPNISVCIIKDGKVSEKKKLTLPKQIKNIHKCKNPRCITSIEQELDHIFYLADEETQTYRCIYCETKKG</sequence>
<dbReference type="SUPFAM" id="SSF54893">
    <property type="entry name" value="Aspartate carbamoyltransferase, Regulatory-chain, N-terminal domain"/>
    <property type="match status" value="1"/>
</dbReference>
<evidence type="ECO:0000313" key="6">
    <source>
        <dbReference type="EMBL" id="SJZ99484.1"/>
    </source>
</evidence>
<dbReference type="GO" id="GO:0006221">
    <property type="term" value="P:pyrimidine nucleotide biosynthetic process"/>
    <property type="evidence" value="ECO:0007669"/>
    <property type="project" value="UniProtKB-KW"/>
</dbReference>
<accession>A0A1T4Q731</accession>
<name>A0A1T4Q731_9FIRM</name>
<evidence type="ECO:0000259" key="4">
    <source>
        <dbReference type="Pfam" id="PF01948"/>
    </source>
</evidence>
<keyword evidence="3" id="KW-0665">Pyrimidine biosynthesis</keyword>
<dbReference type="InterPro" id="IPR036793">
    <property type="entry name" value="Asp_carbatrfase_reg_N_sf"/>
</dbReference>
<dbReference type="InterPro" id="IPR020542">
    <property type="entry name" value="Asp_carbamoyltrfase_reg_C"/>
</dbReference>
<dbReference type="InterPro" id="IPR002801">
    <property type="entry name" value="Asp_carbamoylTrfase_reg"/>
</dbReference>
<dbReference type="STRING" id="118967.SAMN02745191_2350"/>
<keyword evidence="1" id="KW-0479">Metal-binding</keyword>
<dbReference type="GO" id="GO:0006207">
    <property type="term" value="P:'de novo' pyrimidine nucleobase biosynthetic process"/>
    <property type="evidence" value="ECO:0007669"/>
    <property type="project" value="InterPro"/>
</dbReference>
<dbReference type="SUPFAM" id="SSF57825">
    <property type="entry name" value="Aspartate carbamoyltransferase, Regulatory-chain, C-terminal domain"/>
    <property type="match status" value="1"/>
</dbReference>
<dbReference type="Gene3D" id="2.30.30.20">
    <property type="entry name" value="Aspartate carbamoyltransferase regulatory subunit, C-terminal domain"/>
    <property type="match status" value="1"/>
</dbReference>
<dbReference type="GO" id="GO:0046872">
    <property type="term" value="F:metal ion binding"/>
    <property type="evidence" value="ECO:0007669"/>
    <property type="project" value="UniProtKB-KW"/>
</dbReference>
<dbReference type="Gene3D" id="3.30.70.140">
    <property type="entry name" value="Aspartate carbamoyltransferase regulatory subunit, N-terminal domain"/>
    <property type="match status" value="1"/>
</dbReference>
<dbReference type="InterPro" id="IPR020545">
    <property type="entry name" value="Asp_carbamoyltransf_reg_N"/>
</dbReference>
<feature type="domain" description="Aspartate carbamoyltransferase regulatory subunit C-terminal" evidence="5">
    <location>
        <begin position="94"/>
        <end position="136"/>
    </location>
</feature>
<dbReference type="GO" id="GO:0016740">
    <property type="term" value="F:transferase activity"/>
    <property type="evidence" value="ECO:0007669"/>
    <property type="project" value="UniProtKB-KW"/>
</dbReference>
<evidence type="ECO:0000256" key="1">
    <source>
        <dbReference type="ARBA" id="ARBA00022723"/>
    </source>
</evidence>
<reference evidence="7" key="1">
    <citation type="submission" date="2017-02" db="EMBL/GenBank/DDBJ databases">
        <authorList>
            <person name="Varghese N."/>
            <person name="Submissions S."/>
        </authorList>
    </citation>
    <scope>NUCLEOTIDE SEQUENCE [LARGE SCALE GENOMIC DNA]</scope>
    <source>
        <strain evidence="7">ATCC 25662</strain>
    </source>
</reference>
<dbReference type="EMBL" id="FUWY01000008">
    <property type="protein sequence ID" value="SJZ99484.1"/>
    <property type="molecule type" value="Genomic_DNA"/>
</dbReference>
<dbReference type="NCBIfam" id="NF002063">
    <property type="entry name" value="PRK00893.1-3"/>
    <property type="match status" value="1"/>
</dbReference>
<feature type="domain" description="Aspartate carbamoyltransferase regulatory subunit N-terminal" evidence="4">
    <location>
        <begin position="1"/>
        <end position="89"/>
    </location>
</feature>
<evidence type="ECO:0000259" key="5">
    <source>
        <dbReference type="Pfam" id="PF02748"/>
    </source>
</evidence>
<organism evidence="6 7">
    <name type="scientific">Anaerorhabdus furcosa</name>
    <dbReference type="NCBI Taxonomy" id="118967"/>
    <lineage>
        <taxon>Bacteria</taxon>
        <taxon>Bacillati</taxon>
        <taxon>Bacillota</taxon>
        <taxon>Erysipelotrichia</taxon>
        <taxon>Erysipelotrichales</taxon>
        <taxon>Erysipelotrichaceae</taxon>
        <taxon>Anaerorhabdus</taxon>
    </lineage>
</organism>
<dbReference type="OrthoDB" id="5599321at2"/>
<dbReference type="Proteomes" id="UP000243297">
    <property type="component" value="Unassembled WGS sequence"/>
</dbReference>
<keyword evidence="6" id="KW-0808">Transferase</keyword>
<dbReference type="Pfam" id="PF02748">
    <property type="entry name" value="PyrI_C"/>
    <property type="match status" value="1"/>
</dbReference>
<dbReference type="Pfam" id="PF01948">
    <property type="entry name" value="PyrI"/>
    <property type="match status" value="1"/>
</dbReference>
<dbReference type="PANTHER" id="PTHR35805">
    <property type="entry name" value="ASPARTATE CARBAMOYLTRANSFERASE REGULATORY CHAIN"/>
    <property type="match status" value="1"/>
</dbReference>
<dbReference type="GO" id="GO:0009347">
    <property type="term" value="C:aspartate carbamoyltransferase complex"/>
    <property type="evidence" value="ECO:0007669"/>
    <property type="project" value="InterPro"/>
</dbReference>
<evidence type="ECO:0000313" key="7">
    <source>
        <dbReference type="Proteomes" id="UP000243297"/>
    </source>
</evidence>
<gene>
    <name evidence="6" type="ORF">SAMN02745191_2350</name>
</gene>
<proteinExistence type="predicted"/>
<dbReference type="InterPro" id="IPR036792">
    <property type="entry name" value="Asp_carbatrfase_reg_C_sf"/>
</dbReference>